<dbReference type="Proteomes" id="UP000030678">
    <property type="component" value="Unassembled WGS sequence"/>
</dbReference>
<dbReference type="InterPro" id="IPR009018">
    <property type="entry name" value="Signal_recog_particle_SRP9/14"/>
</dbReference>
<dbReference type="RefSeq" id="XP_008723405.1">
    <property type="nucleotide sequence ID" value="XM_008725183.1"/>
</dbReference>
<dbReference type="HOGENOM" id="CLU_094309_1_0_1"/>
<evidence type="ECO:0000256" key="4">
    <source>
        <dbReference type="ARBA" id="ARBA00022884"/>
    </source>
</evidence>
<evidence type="ECO:0000256" key="7">
    <source>
        <dbReference type="RuleBase" id="RU368100"/>
    </source>
</evidence>
<comment type="subunit">
    <text evidence="7">Component of a fungal signal recognition particle (SRP) complex that consists of a 7SL RNA molecule (scR1) and at least six protein subunits: SRP72, SRP68, SRP54, SEC65, SRP21 and SRP14.</text>
</comment>
<dbReference type="AlphaFoldDB" id="V9DRQ0"/>
<evidence type="ECO:0000256" key="8">
    <source>
        <dbReference type="SAM" id="MobiDB-lite"/>
    </source>
</evidence>
<evidence type="ECO:0000256" key="1">
    <source>
        <dbReference type="ARBA" id="ARBA00004496"/>
    </source>
</evidence>
<evidence type="ECO:0000256" key="3">
    <source>
        <dbReference type="ARBA" id="ARBA00022490"/>
    </source>
</evidence>
<comment type="function">
    <text evidence="7">Component of the signal recognition particle (SRP) complex, a ribonucleoprotein complex that mediates the cotranslational targeting of secretory and membrane proteins to the endoplasmic reticulum (ER).</text>
</comment>
<accession>V9DRQ0</accession>
<dbReference type="Gene3D" id="3.30.720.10">
    <property type="entry name" value="Signal recognition particle alu RNA binding heterodimer, srp9/1"/>
    <property type="match status" value="1"/>
</dbReference>
<feature type="compositionally biased region" description="Low complexity" evidence="8">
    <location>
        <begin position="70"/>
        <end position="91"/>
    </location>
</feature>
<protein>
    <recommendedName>
        <fullName evidence="7">Signal recognition particle subunit SRP14</fullName>
    </recommendedName>
    <alternativeName>
        <fullName evidence="7">Signal recognition particle 14 kDa protein</fullName>
    </alternativeName>
</protein>
<dbReference type="GeneID" id="19980277"/>
<dbReference type="SUPFAM" id="SSF54762">
    <property type="entry name" value="Signal recognition particle alu RNA binding heterodimer, SRP9/14"/>
    <property type="match status" value="1"/>
</dbReference>
<dbReference type="GO" id="GO:0005786">
    <property type="term" value="C:signal recognition particle, endoplasmic reticulum targeting"/>
    <property type="evidence" value="ECO:0007669"/>
    <property type="project" value="UniProtKB-UniRule"/>
</dbReference>
<dbReference type="EMBL" id="KB822697">
    <property type="protein sequence ID" value="ETI29331.1"/>
    <property type="molecule type" value="Genomic_DNA"/>
</dbReference>
<keyword evidence="3 7" id="KW-0963">Cytoplasm</keyword>
<keyword evidence="5 7" id="KW-0733">Signal recognition particle</keyword>
<dbReference type="GO" id="GO:0006614">
    <property type="term" value="P:SRP-dependent cotranslational protein targeting to membrane"/>
    <property type="evidence" value="ECO:0007669"/>
    <property type="project" value="UniProtKB-UniRule"/>
</dbReference>
<dbReference type="GO" id="GO:0008312">
    <property type="term" value="F:7S RNA binding"/>
    <property type="evidence" value="ECO:0007669"/>
    <property type="project" value="UniProtKB-UniRule"/>
</dbReference>
<dbReference type="OrthoDB" id="19209at2759"/>
<evidence type="ECO:0000313" key="10">
    <source>
        <dbReference type="Proteomes" id="UP000030678"/>
    </source>
</evidence>
<reference evidence="9 10" key="1">
    <citation type="submission" date="2013-03" db="EMBL/GenBank/DDBJ databases">
        <title>The Genome Sequence of Cladophialophora carrionii CBS 160.54.</title>
        <authorList>
            <consortium name="The Broad Institute Genomics Platform"/>
            <person name="Cuomo C."/>
            <person name="de Hoog S."/>
            <person name="Gorbushina A."/>
            <person name="Walker B."/>
            <person name="Young S.K."/>
            <person name="Zeng Q."/>
            <person name="Gargeya S."/>
            <person name="Fitzgerald M."/>
            <person name="Haas B."/>
            <person name="Abouelleil A."/>
            <person name="Allen A.W."/>
            <person name="Alvarado L."/>
            <person name="Arachchi H.M."/>
            <person name="Berlin A.M."/>
            <person name="Chapman S.B."/>
            <person name="Gainer-Dewar J."/>
            <person name="Goldberg J."/>
            <person name="Griggs A."/>
            <person name="Gujja S."/>
            <person name="Hansen M."/>
            <person name="Howarth C."/>
            <person name="Imamovic A."/>
            <person name="Ireland A."/>
            <person name="Larimer J."/>
            <person name="McCowan C."/>
            <person name="Murphy C."/>
            <person name="Pearson M."/>
            <person name="Poon T.W."/>
            <person name="Priest M."/>
            <person name="Roberts A."/>
            <person name="Saif S."/>
            <person name="Shea T."/>
            <person name="Sisk P."/>
            <person name="Sykes S."/>
            <person name="Wortman J."/>
            <person name="Nusbaum C."/>
            <person name="Birren B."/>
        </authorList>
    </citation>
    <scope>NUCLEOTIDE SEQUENCE [LARGE SCALE GENOMIC DNA]</scope>
    <source>
        <strain evidence="9 10">CBS 160.54</strain>
    </source>
</reference>
<keyword evidence="4 7" id="KW-0694">RNA-binding</keyword>
<feature type="compositionally biased region" description="Basic residues" evidence="8">
    <location>
        <begin position="128"/>
        <end position="150"/>
    </location>
</feature>
<proteinExistence type="inferred from homology"/>
<dbReference type="PANTHER" id="PTHR12013">
    <property type="entry name" value="SIGNAL RECOGNITION PARTICLE 14 KD PROTEIN"/>
    <property type="match status" value="1"/>
</dbReference>
<evidence type="ECO:0000256" key="2">
    <source>
        <dbReference type="ARBA" id="ARBA00010349"/>
    </source>
</evidence>
<feature type="region of interest" description="Disordered" evidence="8">
    <location>
        <begin position="123"/>
        <end position="150"/>
    </location>
</feature>
<evidence type="ECO:0000313" key="9">
    <source>
        <dbReference type="EMBL" id="ETI29331.1"/>
    </source>
</evidence>
<sequence>MSPQERLSNDEFLARLSTLLTSTHAQAHGSIYLTQKPLFAAADPDSASAAAADSAQILVRATNGVGRLQKSTAVSKASKPKAKSSTPVAAADTKPKIRFATLVAMSDLESFYTRYADVCKKGMEGLRKRDKKKAKERAKAKKKGKTGAGA</sequence>
<dbReference type="VEuPathDB" id="FungiDB:G647_01784"/>
<comment type="subcellular location">
    <subcellularLocation>
        <location evidence="1 7">Cytoplasm</location>
    </subcellularLocation>
</comment>
<feature type="region of interest" description="Disordered" evidence="8">
    <location>
        <begin position="69"/>
        <end position="91"/>
    </location>
</feature>
<evidence type="ECO:0000256" key="6">
    <source>
        <dbReference type="ARBA" id="ARBA00023274"/>
    </source>
</evidence>
<keyword evidence="6 7" id="KW-0687">Ribonucleoprotein</keyword>
<gene>
    <name evidence="9" type="ORF">G647_01784</name>
</gene>
<organism evidence="9 10">
    <name type="scientific">Cladophialophora carrionii CBS 160.54</name>
    <dbReference type="NCBI Taxonomy" id="1279043"/>
    <lineage>
        <taxon>Eukaryota</taxon>
        <taxon>Fungi</taxon>
        <taxon>Dikarya</taxon>
        <taxon>Ascomycota</taxon>
        <taxon>Pezizomycotina</taxon>
        <taxon>Eurotiomycetes</taxon>
        <taxon>Chaetothyriomycetidae</taxon>
        <taxon>Chaetothyriales</taxon>
        <taxon>Herpotrichiellaceae</taxon>
        <taxon>Cladophialophora</taxon>
    </lineage>
</organism>
<name>V9DRQ0_9EURO</name>
<dbReference type="Pfam" id="PF02290">
    <property type="entry name" value="SRP14"/>
    <property type="match status" value="1"/>
</dbReference>
<evidence type="ECO:0000256" key="5">
    <source>
        <dbReference type="ARBA" id="ARBA00023135"/>
    </source>
</evidence>
<comment type="similarity">
    <text evidence="2 7">Belongs to the SRP14 family.</text>
</comment>
<dbReference type="GO" id="GO:0030942">
    <property type="term" value="F:endoplasmic reticulum signal peptide binding"/>
    <property type="evidence" value="ECO:0007669"/>
    <property type="project" value="UniProtKB-UniRule"/>
</dbReference>
<dbReference type="InterPro" id="IPR003210">
    <property type="entry name" value="Signal_recog_particle_SRP14"/>
</dbReference>